<dbReference type="PROSITE" id="PS00108">
    <property type="entry name" value="PROTEIN_KINASE_ST"/>
    <property type="match status" value="1"/>
</dbReference>
<dbReference type="GO" id="GO:0004674">
    <property type="term" value="F:protein serine/threonine kinase activity"/>
    <property type="evidence" value="ECO:0007669"/>
    <property type="project" value="UniProtKB-EC"/>
</dbReference>
<evidence type="ECO:0000256" key="1">
    <source>
        <dbReference type="ARBA" id="ARBA00012513"/>
    </source>
</evidence>
<feature type="compositionally biased region" description="Acidic residues" evidence="5">
    <location>
        <begin position="390"/>
        <end position="399"/>
    </location>
</feature>
<evidence type="ECO:0000259" key="6">
    <source>
        <dbReference type="PROSITE" id="PS50011"/>
    </source>
</evidence>
<evidence type="ECO:0000256" key="5">
    <source>
        <dbReference type="SAM" id="MobiDB-lite"/>
    </source>
</evidence>
<dbReference type="InterPro" id="IPR050235">
    <property type="entry name" value="CK1_Ser-Thr_kinase"/>
</dbReference>
<sequence length="605" mass="68078">MAGKGKKAPAPKKNGYKMPAPIPVGEVIHNTIVKKKWRIGPSIGVGGFGEIYSACEHENSPKKGSNYPLVVKIEPHENGPLFVEKHFYVRNASNEEITKYMKAKKLNSLGMPTYYGNGSHDYKGEKYRYLVLERYGKDVWSLFKESGRSFPPATVFLLGLQMLDVLEYIHSRGYVHADIKGANILMGLRKGTENQAYLVDFGLATRVNEKEFKPDPKSAHNGTIEYTSRDAHLGVPTMRGDLEILGYNMLQWLVGELPWEKSLKVPKTVQDMKEAFMKNVRGNITKQYSNVPDALIKFLEYVNSLKPKDTPDYTKCRQLFEGYLKSEGKTRSSKLDFSPSKKAKTNKKTADGEDDTDGDVGKKRKANGTAPKVVKRGRKPKTREISQNIESDEEADDCIDEKNANDKTPEDEESDDEVLSKKSKQNEYSPEVVKRGRKPKAKKVSPEKENGENEKPDDSTEEKVVRKKRKSLEPALLVKVKKTKLAPKATPPAKKNHVNTATQTSGGRRRQSPRQVSFDSPICKIIGEKKPLNMSKDNESVNSSGDIFDDSFTIEEKRVKPKKRLLSDEEVVVKRVVKKKVTTVKPKARSYKDCPTIVNGRSPPK</sequence>
<evidence type="ECO:0000256" key="3">
    <source>
        <dbReference type="ARBA" id="ARBA00022840"/>
    </source>
</evidence>
<dbReference type="InterPro" id="IPR008271">
    <property type="entry name" value="Ser/Thr_kinase_AS"/>
</dbReference>
<accession>A0ABD0SQF8</accession>
<keyword evidence="2 4" id="KW-0547">Nucleotide-binding</keyword>
<dbReference type="EC" id="2.7.11.1" evidence="1"/>
<dbReference type="Pfam" id="PF00069">
    <property type="entry name" value="Pkinase"/>
    <property type="match status" value="1"/>
</dbReference>
<keyword evidence="3 4" id="KW-0067">ATP-binding</keyword>
<dbReference type="PROSITE" id="PS00107">
    <property type="entry name" value="PROTEIN_KINASE_ATP"/>
    <property type="match status" value="1"/>
</dbReference>
<reference evidence="7 8" key="1">
    <citation type="submission" date="2024-06" db="EMBL/GenBank/DDBJ databases">
        <title>A chromosome-level genome assembly of beet webworm, Loxostege sticticalis.</title>
        <authorList>
            <person name="Zhang Y."/>
        </authorList>
    </citation>
    <scope>NUCLEOTIDE SEQUENCE [LARGE SCALE GENOMIC DNA]</scope>
    <source>
        <strain evidence="7">AQ028</strain>
        <tissue evidence="7">Male pupae</tissue>
    </source>
</reference>
<dbReference type="PANTHER" id="PTHR11909">
    <property type="entry name" value="CASEIN KINASE-RELATED"/>
    <property type="match status" value="1"/>
</dbReference>
<evidence type="ECO:0000313" key="8">
    <source>
        <dbReference type="Proteomes" id="UP001549921"/>
    </source>
</evidence>
<dbReference type="SUPFAM" id="SSF56112">
    <property type="entry name" value="Protein kinase-like (PK-like)"/>
    <property type="match status" value="1"/>
</dbReference>
<dbReference type="InterPro" id="IPR017441">
    <property type="entry name" value="Protein_kinase_ATP_BS"/>
</dbReference>
<dbReference type="PROSITE" id="PS50011">
    <property type="entry name" value="PROTEIN_KINASE_DOM"/>
    <property type="match status" value="1"/>
</dbReference>
<evidence type="ECO:0000313" key="7">
    <source>
        <dbReference type="EMBL" id="KAL0822086.1"/>
    </source>
</evidence>
<proteinExistence type="predicted"/>
<dbReference type="InterPro" id="IPR000719">
    <property type="entry name" value="Prot_kinase_dom"/>
</dbReference>
<comment type="caution">
    <text evidence="7">The sequence shown here is derived from an EMBL/GenBank/DDBJ whole genome shotgun (WGS) entry which is preliminary data.</text>
</comment>
<feature type="region of interest" description="Disordered" evidence="5">
    <location>
        <begin position="330"/>
        <end position="522"/>
    </location>
</feature>
<dbReference type="Proteomes" id="UP001549921">
    <property type="component" value="Unassembled WGS sequence"/>
</dbReference>
<organism evidence="7 8">
    <name type="scientific">Loxostege sticticalis</name>
    <name type="common">Beet webworm moth</name>
    <dbReference type="NCBI Taxonomy" id="481309"/>
    <lineage>
        <taxon>Eukaryota</taxon>
        <taxon>Metazoa</taxon>
        <taxon>Ecdysozoa</taxon>
        <taxon>Arthropoda</taxon>
        <taxon>Hexapoda</taxon>
        <taxon>Insecta</taxon>
        <taxon>Pterygota</taxon>
        <taxon>Neoptera</taxon>
        <taxon>Endopterygota</taxon>
        <taxon>Lepidoptera</taxon>
        <taxon>Glossata</taxon>
        <taxon>Ditrysia</taxon>
        <taxon>Pyraloidea</taxon>
        <taxon>Crambidae</taxon>
        <taxon>Pyraustinae</taxon>
        <taxon>Loxostege</taxon>
    </lineage>
</organism>
<dbReference type="SMART" id="SM00220">
    <property type="entry name" value="S_TKc"/>
    <property type="match status" value="1"/>
</dbReference>
<dbReference type="Gene3D" id="1.10.510.10">
    <property type="entry name" value="Transferase(Phosphotransferase) domain 1"/>
    <property type="match status" value="1"/>
</dbReference>
<dbReference type="EMBL" id="JBEDNZ010000017">
    <property type="protein sequence ID" value="KAL0822086.1"/>
    <property type="molecule type" value="Genomic_DNA"/>
</dbReference>
<dbReference type="InterPro" id="IPR011009">
    <property type="entry name" value="Kinase-like_dom_sf"/>
</dbReference>
<dbReference type="AlphaFoldDB" id="A0ABD0SQF8"/>
<evidence type="ECO:0000256" key="2">
    <source>
        <dbReference type="ARBA" id="ARBA00022741"/>
    </source>
</evidence>
<gene>
    <name evidence="7" type="ORF">ABMA28_005451</name>
</gene>
<feature type="binding site" evidence="4">
    <location>
        <position position="72"/>
    </location>
    <ligand>
        <name>ATP</name>
        <dbReference type="ChEBI" id="CHEBI:30616"/>
    </ligand>
</feature>
<feature type="domain" description="Protein kinase" evidence="6">
    <location>
        <begin position="37"/>
        <end position="324"/>
    </location>
</feature>
<protein>
    <recommendedName>
        <fullName evidence="1">non-specific serine/threonine protein kinase</fullName>
        <ecNumber evidence="1">2.7.11.1</ecNumber>
    </recommendedName>
</protein>
<name>A0ABD0SQF8_LOXSC</name>
<dbReference type="GO" id="GO:0005524">
    <property type="term" value="F:ATP binding"/>
    <property type="evidence" value="ECO:0007669"/>
    <property type="project" value="UniProtKB-UniRule"/>
</dbReference>
<feature type="compositionally biased region" description="Basic and acidic residues" evidence="5">
    <location>
        <begin position="444"/>
        <end position="464"/>
    </location>
</feature>
<evidence type="ECO:0000256" key="4">
    <source>
        <dbReference type="PROSITE-ProRule" id="PRU10141"/>
    </source>
</evidence>